<dbReference type="EMBL" id="CACVBM020000244">
    <property type="protein sequence ID" value="CAA7016711.1"/>
    <property type="molecule type" value="Genomic_DNA"/>
</dbReference>
<sequence>MHGFQNLHRAKTKKTIADAANKVDLIDLSRSTVKQSNVSSAVTLTLEEVIVDIEAPKAKRIETKKRKRISMKTLLKSSKGSFDEYSRRQKDNGCYCHAVVHTIRSGQSINLLCEKNKEVYYFVRKEEREKRGRETTLGYWEDCEEGEAGRTQIIATPRPNDKDSPFQPSRHSSIQSEASEAIESTATIENENEG</sequence>
<dbReference type="Proteomes" id="UP000467841">
    <property type="component" value="Unassembled WGS sequence"/>
</dbReference>
<keyword evidence="3" id="KW-1185">Reference proteome</keyword>
<dbReference type="PANTHER" id="PTHR35096:SF8">
    <property type="entry name" value="OS03G0308600 PROTEIN"/>
    <property type="match status" value="1"/>
</dbReference>
<dbReference type="OrthoDB" id="692230at2759"/>
<dbReference type="PANTHER" id="PTHR35096">
    <property type="entry name" value="BNAA08G28570D PROTEIN"/>
    <property type="match status" value="1"/>
</dbReference>
<proteinExistence type="predicted"/>
<accession>A0A6D2HRU7</accession>
<comment type="caution">
    <text evidence="2">The sequence shown here is derived from an EMBL/GenBank/DDBJ whole genome shotgun (WGS) entry which is preliminary data.</text>
</comment>
<feature type="region of interest" description="Disordered" evidence="1">
    <location>
        <begin position="154"/>
        <end position="194"/>
    </location>
</feature>
<evidence type="ECO:0000313" key="3">
    <source>
        <dbReference type="Proteomes" id="UP000467841"/>
    </source>
</evidence>
<evidence type="ECO:0000256" key="1">
    <source>
        <dbReference type="SAM" id="MobiDB-lite"/>
    </source>
</evidence>
<dbReference type="AlphaFoldDB" id="A0A6D2HRU7"/>
<name>A0A6D2HRU7_9BRAS</name>
<protein>
    <submittedName>
        <fullName evidence="2">Uncharacterized protein</fullName>
    </submittedName>
</protein>
<evidence type="ECO:0000313" key="2">
    <source>
        <dbReference type="EMBL" id="CAA7016711.1"/>
    </source>
</evidence>
<gene>
    <name evidence="2" type="ORF">MERR_LOCUS3946</name>
</gene>
<feature type="compositionally biased region" description="Low complexity" evidence="1">
    <location>
        <begin position="172"/>
        <end position="194"/>
    </location>
</feature>
<reference evidence="2" key="1">
    <citation type="submission" date="2020-01" db="EMBL/GenBank/DDBJ databases">
        <authorList>
            <person name="Mishra B."/>
        </authorList>
    </citation>
    <scope>NUCLEOTIDE SEQUENCE [LARGE SCALE GENOMIC DNA]</scope>
</reference>
<organism evidence="2 3">
    <name type="scientific">Microthlaspi erraticum</name>
    <dbReference type="NCBI Taxonomy" id="1685480"/>
    <lineage>
        <taxon>Eukaryota</taxon>
        <taxon>Viridiplantae</taxon>
        <taxon>Streptophyta</taxon>
        <taxon>Embryophyta</taxon>
        <taxon>Tracheophyta</taxon>
        <taxon>Spermatophyta</taxon>
        <taxon>Magnoliopsida</taxon>
        <taxon>eudicotyledons</taxon>
        <taxon>Gunneridae</taxon>
        <taxon>Pentapetalae</taxon>
        <taxon>rosids</taxon>
        <taxon>malvids</taxon>
        <taxon>Brassicales</taxon>
        <taxon>Brassicaceae</taxon>
        <taxon>Coluteocarpeae</taxon>
        <taxon>Microthlaspi</taxon>
    </lineage>
</organism>